<protein>
    <submittedName>
        <fullName evidence="1">Uncharacterized protein</fullName>
    </submittedName>
</protein>
<feature type="non-terminal residue" evidence="1">
    <location>
        <position position="172"/>
    </location>
</feature>
<sequence>GHGGETFRAFVERTVRDVAPTDCTDTSPAPFESEALPFHGEDGEERYFTVRGLASVGPHMPFGGRVDIAEGYVVDVTGPELALKEASRWQERWQGLARLVFDFVLLVDTTQYRILEVWDDSGVFDEKLDGRSLLNYLEGPEDRSAMSSAISTALLAEAGAQRPVAFWNSRRK</sequence>
<evidence type="ECO:0000313" key="1">
    <source>
        <dbReference type="EMBL" id="CAK0832484.1"/>
    </source>
</evidence>
<proteinExistence type="predicted"/>
<accession>A0ABN9SL09</accession>
<keyword evidence="2" id="KW-1185">Reference proteome</keyword>
<feature type="non-terminal residue" evidence="1">
    <location>
        <position position="1"/>
    </location>
</feature>
<organism evidence="1 2">
    <name type="scientific">Prorocentrum cordatum</name>
    <dbReference type="NCBI Taxonomy" id="2364126"/>
    <lineage>
        <taxon>Eukaryota</taxon>
        <taxon>Sar</taxon>
        <taxon>Alveolata</taxon>
        <taxon>Dinophyceae</taxon>
        <taxon>Prorocentrales</taxon>
        <taxon>Prorocentraceae</taxon>
        <taxon>Prorocentrum</taxon>
    </lineage>
</organism>
<comment type="caution">
    <text evidence="1">The sequence shown here is derived from an EMBL/GenBank/DDBJ whole genome shotgun (WGS) entry which is preliminary data.</text>
</comment>
<name>A0ABN9SL09_9DINO</name>
<evidence type="ECO:0000313" key="2">
    <source>
        <dbReference type="Proteomes" id="UP001189429"/>
    </source>
</evidence>
<dbReference type="EMBL" id="CAUYUJ010011727">
    <property type="protein sequence ID" value="CAK0832484.1"/>
    <property type="molecule type" value="Genomic_DNA"/>
</dbReference>
<reference evidence="1" key="1">
    <citation type="submission" date="2023-10" db="EMBL/GenBank/DDBJ databases">
        <authorList>
            <person name="Chen Y."/>
            <person name="Shah S."/>
            <person name="Dougan E. K."/>
            <person name="Thang M."/>
            <person name="Chan C."/>
        </authorList>
    </citation>
    <scope>NUCLEOTIDE SEQUENCE [LARGE SCALE GENOMIC DNA]</scope>
</reference>
<gene>
    <name evidence="1" type="ORF">PCOR1329_LOCUS30487</name>
</gene>
<dbReference type="Proteomes" id="UP001189429">
    <property type="component" value="Unassembled WGS sequence"/>
</dbReference>